<dbReference type="Gene3D" id="3.40.50.1820">
    <property type="entry name" value="alpha/beta hydrolase"/>
    <property type="match status" value="1"/>
</dbReference>
<comment type="similarity">
    <text evidence="1">Belongs to the peptidase S33 family.</text>
</comment>
<sequence length="407" mass="45782">MSHFNTFPNPPKLDVKPFTVAIPDADVVELKSLLKASRLGPSTPYNENPSDHSSGVSLDWLRTAKQAWETTFDWRAQEKRQNSLPHFMTRIPIQIQGKEYIHDIHFMALFSKKKDAAPLILLHGWPGSFIEFIPILEILSKKYTPETLPYHVVVPSLPGYAFSSGPQSTEFKQMDVANIFNDLMVGLGFDKYIAQGGDVGSGVARLLTYHDNCTAIHLNMLSPASPQDDDRSILSQAECKVLDRSKVFYQTGWAYGLEQGTRPNTLGFALSSSPLAILAWIGEKMLEWSDQDPSMDEILTNVSIYWFTNSISTSFYSYREAIVRKQGYYKYHEKPIGYTCFPCEIIPVPKSWVEKDGNLVFYRQAKSGGHFAALEVPELLLKDVEDFVEQVWGSSTNGVSHTNGVAH</sequence>
<dbReference type="InterPro" id="IPR000639">
    <property type="entry name" value="Epox_hydrolase-like"/>
</dbReference>
<name>A0AAD6VQ10_9AGAR</name>
<dbReference type="PANTHER" id="PTHR21661:SF39">
    <property type="entry name" value="HYDROLASE, PUTATIVE (AFU_ORTHOLOGUE AFUA_3G08960)-RELATED"/>
    <property type="match status" value="1"/>
</dbReference>
<proteinExistence type="inferred from homology"/>
<organism evidence="5 6">
    <name type="scientific">Mycena pura</name>
    <dbReference type="NCBI Taxonomy" id="153505"/>
    <lineage>
        <taxon>Eukaryota</taxon>
        <taxon>Fungi</taxon>
        <taxon>Dikarya</taxon>
        <taxon>Basidiomycota</taxon>
        <taxon>Agaricomycotina</taxon>
        <taxon>Agaricomycetes</taxon>
        <taxon>Agaricomycetidae</taxon>
        <taxon>Agaricales</taxon>
        <taxon>Marasmiineae</taxon>
        <taxon>Mycenaceae</taxon>
        <taxon>Mycena</taxon>
    </lineage>
</organism>
<dbReference type="InterPro" id="IPR010497">
    <property type="entry name" value="Epoxide_hydro_N"/>
</dbReference>
<evidence type="ECO:0000256" key="2">
    <source>
        <dbReference type="ARBA" id="ARBA00022801"/>
    </source>
</evidence>
<dbReference type="InterPro" id="IPR016292">
    <property type="entry name" value="Epoxide_hydrolase"/>
</dbReference>
<feature type="domain" description="Epoxide hydrolase N-terminal" evidence="4">
    <location>
        <begin position="15"/>
        <end position="132"/>
    </location>
</feature>
<evidence type="ECO:0000259" key="4">
    <source>
        <dbReference type="Pfam" id="PF06441"/>
    </source>
</evidence>
<dbReference type="Proteomes" id="UP001219525">
    <property type="component" value="Unassembled WGS sequence"/>
</dbReference>
<dbReference type="AlphaFoldDB" id="A0AAD6VQ10"/>
<comment type="caution">
    <text evidence="5">The sequence shown here is derived from an EMBL/GenBank/DDBJ whole genome shotgun (WGS) entry which is preliminary data.</text>
</comment>
<dbReference type="GO" id="GO:0004301">
    <property type="term" value="F:epoxide hydrolase activity"/>
    <property type="evidence" value="ECO:0007669"/>
    <property type="project" value="TreeGrafter"/>
</dbReference>
<feature type="active site" description="Proton acceptor" evidence="3">
    <location>
        <position position="370"/>
    </location>
</feature>
<feature type="active site" description="Nucleophile" evidence="3">
    <location>
        <position position="198"/>
    </location>
</feature>
<dbReference type="InterPro" id="IPR029058">
    <property type="entry name" value="AB_hydrolase_fold"/>
</dbReference>
<dbReference type="GO" id="GO:0097176">
    <property type="term" value="P:epoxide metabolic process"/>
    <property type="evidence" value="ECO:0007669"/>
    <property type="project" value="TreeGrafter"/>
</dbReference>
<dbReference type="SUPFAM" id="SSF53474">
    <property type="entry name" value="alpha/beta-Hydrolases"/>
    <property type="match status" value="1"/>
</dbReference>
<evidence type="ECO:0000256" key="1">
    <source>
        <dbReference type="ARBA" id="ARBA00010088"/>
    </source>
</evidence>
<gene>
    <name evidence="5" type="ORF">GGX14DRAFT_28825</name>
</gene>
<keyword evidence="2 5" id="KW-0378">Hydrolase</keyword>
<dbReference type="PIRSF" id="PIRSF001112">
    <property type="entry name" value="Epoxide_hydrolase"/>
    <property type="match status" value="1"/>
</dbReference>
<evidence type="ECO:0000256" key="3">
    <source>
        <dbReference type="PIRSR" id="PIRSR001112-1"/>
    </source>
</evidence>
<protein>
    <submittedName>
        <fullName evidence="5">Alpha/Beta hydrolase protein</fullName>
    </submittedName>
</protein>
<evidence type="ECO:0000313" key="5">
    <source>
        <dbReference type="EMBL" id="KAJ7218632.1"/>
    </source>
</evidence>
<reference evidence="5" key="1">
    <citation type="submission" date="2023-03" db="EMBL/GenBank/DDBJ databases">
        <title>Massive genome expansion in bonnet fungi (Mycena s.s.) driven by repeated elements and novel gene families across ecological guilds.</title>
        <authorList>
            <consortium name="Lawrence Berkeley National Laboratory"/>
            <person name="Harder C.B."/>
            <person name="Miyauchi S."/>
            <person name="Viragh M."/>
            <person name="Kuo A."/>
            <person name="Thoen E."/>
            <person name="Andreopoulos B."/>
            <person name="Lu D."/>
            <person name="Skrede I."/>
            <person name="Drula E."/>
            <person name="Henrissat B."/>
            <person name="Morin E."/>
            <person name="Kohler A."/>
            <person name="Barry K."/>
            <person name="LaButti K."/>
            <person name="Morin E."/>
            <person name="Salamov A."/>
            <person name="Lipzen A."/>
            <person name="Mereny Z."/>
            <person name="Hegedus B."/>
            <person name="Baldrian P."/>
            <person name="Stursova M."/>
            <person name="Weitz H."/>
            <person name="Taylor A."/>
            <person name="Grigoriev I.V."/>
            <person name="Nagy L.G."/>
            <person name="Martin F."/>
            <person name="Kauserud H."/>
        </authorList>
    </citation>
    <scope>NUCLEOTIDE SEQUENCE</scope>
    <source>
        <strain evidence="5">9144</strain>
    </source>
</reference>
<dbReference type="EMBL" id="JARJCW010000012">
    <property type="protein sequence ID" value="KAJ7218632.1"/>
    <property type="molecule type" value="Genomic_DNA"/>
</dbReference>
<dbReference type="PANTHER" id="PTHR21661">
    <property type="entry name" value="EPOXIDE HYDROLASE 1-RELATED"/>
    <property type="match status" value="1"/>
</dbReference>
<dbReference type="Pfam" id="PF06441">
    <property type="entry name" value="EHN"/>
    <property type="match status" value="1"/>
</dbReference>
<feature type="active site" description="Proton donor" evidence="3">
    <location>
        <position position="318"/>
    </location>
</feature>
<accession>A0AAD6VQ10</accession>
<evidence type="ECO:0000313" key="6">
    <source>
        <dbReference type="Proteomes" id="UP001219525"/>
    </source>
</evidence>
<keyword evidence="6" id="KW-1185">Reference proteome</keyword>
<dbReference type="PRINTS" id="PR00412">
    <property type="entry name" value="EPOXHYDRLASE"/>
</dbReference>